<dbReference type="AlphaFoldDB" id="A0AAV1FAV2"/>
<feature type="domain" description="Integrase catalytic" evidence="2">
    <location>
        <begin position="1"/>
        <end position="73"/>
    </location>
</feature>
<organism evidence="3 4">
    <name type="scientific">Xyrichtys novacula</name>
    <name type="common">Pearly razorfish</name>
    <name type="synonym">Hemipteronotus novacula</name>
    <dbReference type="NCBI Taxonomy" id="13765"/>
    <lineage>
        <taxon>Eukaryota</taxon>
        <taxon>Metazoa</taxon>
        <taxon>Chordata</taxon>
        <taxon>Craniata</taxon>
        <taxon>Vertebrata</taxon>
        <taxon>Euteleostomi</taxon>
        <taxon>Actinopterygii</taxon>
        <taxon>Neopterygii</taxon>
        <taxon>Teleostei</taxon>
        <taxon>Neoteleostei</taxon>
        <taxon>Acanthomorphata</taxon>
        <taxon>Eupercaria</taxon>
        <taxon>Labriformes</taxon>
        <taxon>Labridae</taxon>
        <taxon>Xyrichtys</taxon>
    </lineage>
</organism>
<protein>
    <submittedName>
        <fullName evidence="3">Protein K02A2.6</fullName>
    </submittedName>
</protein>
<reference evidence="3" key="1">
    <citation type="submission" date="2023-08" db="EMBL/GenBank/DDBJ databases">
        <authorList>
            <person name="Alioto T."/>
            <person name="Alioto T."/>
            <person name="Gomez Garrido J."/>
        </authorList>
    </citation>
    <scope>NUCLEOTIDE SEQUENCE</scope>
</reference>
<evidence type="ECO:0000313" key="4">
    <source>
        <dbReference type="Proteomes" id="UP001178508"/>
    </source>
</evidence>
<dbReference type="EMBL" id="OY660869">
    <property type="protein sequence ID" value="CAJ1057773.1"/>
    <property type="molecule type" value="Genomic_DNA"/>
</dbReference>
<dbReference type="InterPro" id="IPR001584">
    <property type="entry name" value="Integrase_cat-core"/>
</dbReference>
<evidence type="ECO:0000313" key="3">
    <source>
        <dbReference type="EMBL" id="CAJ1057773.1"/>
    </source>
</evidence>
<keyword evidence="4" id="KW-1185">Reference proteome</keyword>
<sequence>MLGLKHGFGSVYHPQSQGKVERMNQTVKNRLSKIFAHTGLNWVDALPLALMSIRSSVNRTTGHTPFELERGRPFPGPERALQNTDPPPSHMHQKDYYVQLQSVLSEFAKQVRDSKDSNKDGDLPITDWVLLRVIKRKWSEPRWTGPFRVTERTSHAVRLDRKGDTWFHLTQCAPAIKPQRSLKEVRQDLAAAAAGHQTKFHVYPFGSQRTHGCLPSPPITPSPQPGTNLSLSGVDPDLDATLLANRRKSAVTQLRPECGTWQDVFWTTQPGGWTASAKDGEARRLKASVSFACVKLLSTPVHGMLNPLLLTIRGFEHNPYSVRSAKAQSQSGYPRCLTDRSDSRDEQGVFFTVGVDVSGKDPMGLIRINLVNSSRTPDSPSGTDQATEPNLIPHNQLQITDYVVAVDMAVLDPATRFTVTLGVTTSRHNVWLESVMAVNNASGFSECLLCMGPNSYLHMFQSMFDEYPSNFSHCALLAMSSLKMSGSCHLVNNIHPL</sequence>
<evidence type="ECO:0000259" key="2">
    <source>
        <dbReference type="PROSITE" id="PS50994"/>
    </source>
</evidence>
<dbReference type="SUPFAM" id="SSF53098">
    <property type="entry name" value="Ribonuclease H-like"/>
    <property type="match status" value="1"/>
</dbReference>
<dbReference type="InterPro" id="IPR036397">
    <property type="entry name" value="RNaseH_sf"/>
</dbReference>
<dbReference type="Gene3D" id="2.30.30.850">
    <property type="match status" value="1"/>
</dbReference>
<proteinExistence type="predicted"/>
<dbReference type="InterPro" id="IPR012337">
    <property type="entry name" value="RNaseH-like_sf"/>
</dbReference>
<name>A0AAV1FAV2_XYRNO</name>
<dbReference type="GO" id="GO:0003676">
    <property type="term" value="F:nucleic acid binding"/>
    <property type="evidence" value="ECO:0007669"/>
    <property type="project" value="InterPro"/>
</dbReference>
<gene>
    <name evidence="3" type="ORF">XNOV1_A025235</name>
</gene>
<dbReference type="Proteomes" id="UP001178508">
    <property type="component" value="Chromosome 6"/>
</dbReference>
<evidence type="ECO:0000256" key="1">
    <source>
        <dbReference type="SAM" id="MobiDB-lite"/>
    </source>
</evidence>
<dbReference type="InterPro" id="IPR050951">
    <property type="entry name" value="Retrovirus_Pol_polyprotein"/>
</dbReference>
<dbReference type="PANTHER" id="PTHR37984:SF5">
    <property type="entry name" value="PROTEIN NYNRIN-LIKE"/>
    <property type="match status" value="1"/>
</dbReference>
<accession>A0AAV1FAV2</accession>
<dbReference type="Gene3D" id="3.30.420.10">
    <property type="entry name" value="Ribonuclease H-like superfamily/Ribonuclease H"/>
    <property type="match status" value="1"/>
</dbReference>
<dbReference type="PANTHER" id="PTHR37984">
    <property type="entry name" value="PROTEIN CBG26694"/>
    <property type="match status" value="1"/>
</dbReference>
<dbReference type="GO" id="GO:0015074">
    <property type="term" value="P:DNA integration"/>
    <property type="evidence" value="ECO:0007669"/>
    <property type="project" value="InterPro"/>
</dbReference>
<dbReference type="PROSITE" id="PS50994">
    <property type="entry name" value="INTEGRASE"/>
    <property type="match status" value="1"/>
</dbReference>
<feature type="region of interest" description="Disordered" evidence="1">
    <location>
        <begin position="61"/>
        <end position="90"/>
    </location>
</feature>